<dbReference type="Gene3D" id="2.60.120.1440">
    <property type="match status" value="1"/>
</dbReference>
<evidence type="ECO:0000313" key="5">
    <source>
        <dbReference type="Proteomes" id="UP000256869"/>
    </source>
</evidence>
<dbReference type="AlphaFoldDB" id="A0A3D9I375"/>
<keyword evidence="5" id="KW-1185">Reference proteome</keyword>
<feature type="compositionally biased region" description="Low complexity" evidence="1">
    <location>
        <begin position="435"/>
        <end position="493"/>
    </location>
</feature>
<feature type="region of interest" description="Disordered" evidence="1">
    <location>
        <begin position="384"/>
        <end position="511"/>
    </location>
</feature>
<feature type="domain" description="Cadherin-like beta-sandwich-like" evidence="3">
    <location>
        <begin position="535"/>
        <end position="615"/>
    </location>
</feature>
<comment type="caution">
    <text evidence="4">The sequence shown here is derived from an EMBL/GenBank/DDBJ whole genome shotgun (WGS) entry which is preliminary data.</text>
</comment>
<feature type="compositionally biased region" description="Basic and acidic residues" evidence="1">
    <location>
        <begin position="384"/>
        <end position="416"/>
    </location>
</feature>
<gene>
    <name evidence="4" type="ORF">DFP95_1145</name>
</gene>
<feature type="domain" description="FecR protein" evidence="2">
    <location>
        <begin position="69"/>
        <end position="164"/>
    </location>
</feature>
<dbReference type="Pfam" id="PF12733">
    <property type="entry name" value="Cadherin-like"/>
    <property type="match status" value="1"/>
</dbReference>
<dbReference type="PANTHER" id="PTHR38731">
    <property type="entry name" value="LIPL45-RELATED LIPOPROTEIN-RELATED"/>
    <property type="match status" value="1"/>
</dbReference>
<dbReference type="InterPro" id="IPR025883">
    <property type="entry name" value="Cadherin-like_domain"/>
</dbReference>
<dbReference type="InterPro" id="IPR006860">
    <property type="entry name" value="FecR"/>
</dbReference>
<dbReference type="PANTHER" id="PTHR38731:SF1">
    <property type="entry name" value="FECR PROTEIN DOMAIN-CONTAINING PROTEIN"/>
    <property type="match status" value="1"/>
</dbReference>
<dbReference type="EMBL" id="QRDY01000014">
    <property type="protein sequence ID" value="RED56232.1"/>
    <property type="molecule type" value="Genomic_DNA"/>
</dbReference>
<evidence type="ECO:0000256" key="1">
    <source>
        <dbReference type="SAM" id="MobiDB-lite"/>
    </source>
</evidence>
<feature type="compositionally biased region" description="Polar residues" evidence="1">
    <location>
        <begin position="417"/>
        <end position="426"/>
    </location>
</feature>
<sequence>MIRRFTLNLIVALLVVLPLLGVLAHETSAASSRVAVIKELKGTVKVKKSGGSKEFTAFTKMSLNEGDILAVGAGGSAVLQFANGESEDDTMAVSANTTLTFSKLSDSKGTTTKVSMLNGSVWSSVKSIKNAEDEFTLETPTAIMGVRGTNLAVTVDPATGNTKMGIASGVGKVLPKNDNCVTDKEVTLYPSQQISLADSVEGCGSKDEAQDDVTVIDIEELFKNASQSVIEQIIKSKESIDKENEEYLKKQKELIDQEDDEGVLKTQDELDRVRENLENLVGNIVNKAIEQNKVEKDKLQKLIDEENKTLTKKLELDKVKEQQLTETEKQKLETIKKLEKEKADKLAKEKAQEELLRKQQELMLKLIEEKKKILEANKKALEEAAKKSMEEYEKQLSEVEKTKFKEDKKNRDEEIKQQTATPSASVGTGGANPGSSPSETVSPSPSETVSPDPSETVSPSPSETVSPDPSETVSPSPSETVSPNPSETVSPDPSETESPDPSESEDPTSTEAELSYVGFFYYDIEYWAQLEMPFTFISSKTFYTGSAPAELDSIGLKLLTVNEDSVVSVSVNDQESEYSESDDIYYIPLRSEHNTIKIHVSAPDESEKVYEFNINLEIPDFGLIEPFQLLSNSNLNSLPLKLSHREDGTYLAQSSVSETVELIIGYQLDDLFENIEVIIDEQPLSQYPYYLPSTEGTHEISINVIDNRFENSVLYTYRLEYLRSNLPYGFLSWDIDGSQTPNAVEGTNRYYVINHNSTSELNLEVDQGKVTGGSYRVGSGSYLPLSGDISLSTSSIYNDVYIKLTLMDGTEIDYQLILEGESPVPSTAPLSAAEIYVNDESLSAIDAGNDTFVIYSPDSESSVYVHSDYGYGGDFIIESDAANSNVYYDYDSVDSYHLSGNTYDSVLKYKIMVFNPVHDVNVAREYSLLVYRGDIPNTLKVSDFQAHDYEGVPITVNPDDPSNPLSFNAVVYDSPSIRIEPILNEVSSVIQVFYVVEGVEIPIEDIEGLGLYELNLDSEDLNLFRVHVRDENGLVIKYELLVTKETTSA</sequence>
<accession>A0A3D9I375</accession>
<organism evidence="4 5">
    <name type="scientific">Cohnella lupini</name>
    <dbReference type="NCBI Taxonomy" id="1294267"/>
    <lineage>
        <taxon>Bacteria</taxon>
        <taxon>Bacillati</taxon>
        <taxon>Bacillota</taxon>
        <taxon>Bacilli</taxon>
        <taxon>Bacillales</taxon>
        <taxon>Paenibacillaceae</taxon>
        <taxon>Cohnella</taxon>
    </lineage>
</organism>
<reference evidence="4 5" key="1">
    <citation type="submission" date="2018-07" db="EMBL/GenBank/DDBJ databases">
        <title>Genomic Encyclopedia of Type Strains, Phase III (KMG-III): the genomes of soil and plant-associated and newly described type strains.</title>
        <authorList>
            <person name="Whitman W."/>
        </authorList>
    </citation>
    <scope>NUCLEOTIDE SEQUENCE [LARGE SCALE GENOMIC DNA]</scope>
    <source>
        <strain evidence="4 5">CECT 8236</strain>
    </source>
</reference>
<name>A0A3D9I375_9BACL</name>
<dbReference type="Pfam" id="PF04773">
    <property type="entry name" value="FecR"/>
    <property type="match status" value="1"/>
</dbReference>
<evidence type="ECO:0000259" key="2">
    <source>
        <dbReference type="Pfam" id="PF04773"/>
    </source>
</evidence>
<proteinExistence type="predicted"/>
<protein>
    <submittedName>
        <fullName evidence="4">FecR family protein</fullName>
    </submittedName>
</protein>
<evidence type="ECO:0000313" key="4">
    <source>
        <dbReference type="EMBL" id="RED56232.1"/>
    </source>
</evidence>
<evidence type="ECO:0000259" key="3">
    <source>
        <dbReference type="Pfam" id="PF12733"/>
    </source>
</evidence>
<feature type="compositionally biased region" description="Acidic residues" evidence="1">
    <location>
        <begin position="494"/>
        <end position="508"/>
    </location>
</feature>
<dbReference type="OrthoDB" id="2888245at2"/>
<dbReference type="Proteomes" id="UP000256869">
    <property type="component" value="Unassembled WGS sequence"/>
</dbReference>